<evidence type="ECO:0000256" key="1">
    <source>
        <dbReference type="ARBA" id="ARBA00012880"/>
    </source>
</evidence>
<comment type="similarity">
    <text evidence="6">Belongs to the class I-like SAM-binding methyltransferase superfamily. Cation-dependent O-methyltransferase family.</text>
</comment>
<keyword evidence="4" id="KW-0949">S-adenosyl-L-methionine</keyword>
<dbReference type="PANTHER" id="PTHR43836">
    <property type="entry name" value="CATECHOL O-METHYLTRANSFERASE 1-RELATED"/>
    <property type="match status" value="1"/>
</dbReference>
<keyword evidence="8" id="KW-1185">Reference proteome</keyword>
<dbReference type="Gene3D" id="3.40.50.150">
    <property type="entry name" value="Vaccinia Virus protein VP39"/>
    <property type="match status" value="1"/>
</dbReference>
<dbReference type="InterPro" id="IPR029063">
    <property type="entry name" value="SAM-dependent_MTases_sf"/>
</dbReference>
<name>A0A137PD79_CONC2</name>
<keyword evidence="3 7" id="KW-0808">Transferase</keyword>
<sequence length="218" mass="24852">MNLEFERVAQTLNYVFDNSVEGDANSVLKAFDEFGEKIWIMTIGHIKGDMIVKEIKKHNPKVGIELGTYIGYSAVKFGQHFKERGDGHYYCVEYDPIMAAVATQVVKFAGLSDYVTILRGDLSKNIPILKQKHNVSTIDFFFIDHMKDLYTQDFELAEQSGLYNKNTLVIADNIKSPGAPEFLAFMEKNDKYKFELKDAKWISMDKECLDAILVAKPI</sequence>
<dbReference type="OMA" id="VEITRCV"/>
<keyword evidence="5" id="KW-0128">Catecholamine metabolism</keyword>
<dbReference type="GO" id="GO:0006584">
    <property type="term" value="P:catecholamine metabolic process"/>
    <property type="evidence" value="ECO:0007669"/>
    <property type="project" value="UniProtKB-KW"/>
</dbReference>
<dbReference type="EC" id="2.1.1.6" evidence="1"/>
<protein>
    <recommendedName>
        <fullName evidence="1">catechol O-methyltransferase</fullName>
        <ecNumber evidence="1">2.1.1.6</ecNumber>
    </recommendedName>
</protein>
<evidence type="ECO:0000256" key="3">
    <source>
        <dbReference type="ARBA" id="ARBA00022679"/>
    </source>
</evidence>
<dbReference type="AlphaFoldDB" id="A0A137PD79"/>
<evidence type="ECO:0000313" key="8">
    <source>
        <dbReference type="Proteomes" id="UP000070444"/>
    </source>
</evidence>
<gene>
    <name evidence="7" type="ORF">CONCODRAFT_83725</name>
</gene>
<reference evidence="7 8" key="1">
    <citation type="journal article" date="2015" name="Genome Biol. Evol.">
        <title>Phylogenomic analyses indicate that early fungi evolved digesting cell walls of algal ancestors of land plants.</title>
        <authorList>
            <person name="Chang Y."/>
            <person name="Wang S."/>
            <person name="Sekimoto S."/>
            <person name="Aerts A.L."/>
            <person name="Choi C."/>
            <person name="Clum A."/>
            <person name="LaButti K.M."/>
            <person name="Lindquist E.A."/>
            <person name="Yee Ngan C."/>
            <person name="Ohm R.A."/>
            <person name="Salamov A.A."/>
            <person name="Grigoriev I.V."/>
            <person name="Spatafora J.W."/>
            <person name="Berbee M.L."/>
        </authorList>
    </citation>
    <scope>NUCLEOTIDE SEQUENCE [LARGE SCALE GENOMIC DNA]</scope>
    <source>
        <strain evidence="7 8">NRRL 28638</strain>
    </source>
</reference>
<evidence type="ECO:0000256" key="2">
    <source>
        <dbReference type="ARBA" id="ARBA00022603"/>
    </source>
</evidence>
<dbReference type="STRING" id="796925.A0A137PD79"/>
<organism evidence="7 8">
    <name type="scientific">Conidiobolus coronatus (strain ATCC 28846 / CBS 209.66 / NRRL 28638)</name>
    <name type="common">Delacroixia coronata</name>
    <dbReference type="NCBI Taxonomy" id="796925"/>
    <lineage>
        <taxon>Eukaryota</taxon>
        <taxon>Fungi</taxon>
        <taxon>Fungi incertae sedis</taxon>
        <taxon>Zoopagomycota</taxon>
        <taxon>Entomophthoromycotina</taxon>
        <taxon>Entomophthoromycetes</taxon>
        <taxon>Entomophthorales</taxon>
        <taxon>Ancylistaceae</taxon>
        <taxon>Conidiobolus</taxon>
    </lineage>
</organism>
<dbReference type="CDD" id="cd02440">
    <property type="entry name" value="AdoMet_MTases"/>
    <property type="match status" value="1"/>
</dbReference>
<evidence type="ECO:0000256" key="4">
    <source>
        <dbReference type="ARBA" id="ARBA00022691"/>
    </source>
</evidence>
<dbReference type="Proteomes" id="UP000070444">
    <property type="component" value="Unassembled WGS sequence"/>
</dbReference>
<keyword evidence="2 7" id="KW-0489">Methyltransferase</keyword>
<dbReference type="Pfam" id="PF13578">
    <property type="entry name" value="Methyltransf_24"/>
    <property type="match status" value="1"/>
</dbReference>
<evidence type="ECO:0000256" key="6">
    <source>
        <dbReference type="ARBA" id="ARBA00023453"/>
    </source>
</evidence>
<dbReference type="InterPro" id="IPR002935">
    <property type="entry name" value="SAM_O-MeTrfase"/>
</dbReference>
<dbReference type="EMBL" id="KQ964443">
    <property type="protein sequence ID" value="KXN72958.1"/>
    <property type="molecule type" value="Genomic_DNA"/>
</dbReference>
<dbReference type="GO" id="GO:0032259">
    <property type="term" value="P:methylation"/>
    <property type="evidence" value="ECO:0007669"/>
    <property type="project" value="UniProtKB-KW"/>
</dbReference>
<dbReference type="SUPFAM" id="SSF53335">
    <property type="entry name" value="S-adenosyl-L-methionine-dependent methyltransferases"/>
    <property type="match status" value="1"/>
</dbReference>
<proteinExistence type="inferred from homology"/>
<dbReference type="GO" id="GO:0016206">
    <property type="term" value="F:catechol O-methyltransferase activity"/>
    <property type="evidence" value="ECO:0007669"/>
    <property type="project" value="UniProtKB-EC"/>
</dbReference>
<dbReference type="PROSITE" id="PS51682">
    <property type="entry name" value="SAM_OMT_I"/>
    <property type="match status" value="1"/>
</dbReference>
<accession>A0A137PD79</accession>
<evidence type="ECO:0000313" key="7">
    <source>
        <dbReference type="EMBL" id="KXN72958.1"/>
    </source>
</evidence>
<evidence type="ECO:0000256" key="5">
    <source>
        <dbReference type="ARBA" id="ARBA00022939"/>
    </source>
</evidence>
<dbReference type="OrthoDB" id="186626at2759"/>
<dbReference type="PANTHER" id="PTHR43836:SF2">
    <property type="entry name" value="CATECHOL O-METHYLTRANSFERASE 1-RELATED"/>
    <property type="match status" value="1"/>
</dbReference>